<dbReference type="AlphaFoldDB" id="A0A0F7FWC5"/>
<evidence type="ECO:0000256" key="1">
    <source>
        <dbReference type="SAM" id="MobiDB-lite"/>
    </source>
</evidence>
<reference evidence="2" key="1">
    <citation type="submission" date="2019-08" db="EMBL/GenBank/DDBJ databases">
        <title>Complete genome sequence of a mangrove-derived Streptomyces xiamenensis.</title>
        <authorList>
            <person name="Xu J."/>
        </authorList>
    </citation>
    <scope>NUCLEOTIDE SEQUENCE</scope>
    <source>
        <strain evidence="2">318</strain>
    </source>
</reference>
<dbReference type="HOGENOM" id="CLU_2636695_0_0_11"/>
<feature type="region of interest" description="Disordered" evidence="1">
    <location>
        <begin position="43"/>
        <end position="77"/>
    </location>
</feature>
<proteinExistence type="predicted"/>
<gene>
    <name evidence="2" type="ORF">SXIM_34710</name>
</gene>
<protein>
    <submittedName>
        <fullName evidence="2">Uncharacterized protein</fullName>
    </submittedName>
</protein>
<organism evidence="2 3">
    <name type="scientific">Streptomyces xiamenensis</name>
    <dbReference type="NCBI Taxonomy" id="408015"/>
    <lineage>
        <taxon>Bacteria</taxon>
        <taxon>Bacillati</taxon>
        <taxon>Actinomycetota</taxon>
        <taxon>Actinomycetes</taxon>
        <taxon>Kitasatosporales</taxon>
        <taxon>Streptomycetaceae</taxon>
        <taxon>Streptomyces</taxon>
    </lineage>
</organism>
<evidence type="ECO:0000313" key="3">
    <source>
        <dbReference type="Proteomes" id="UP000034034"/>
    </source>
</evidence>
<accession>A0A0F7FWC5</accession>
<dbReference type="STRING" id="408015.SXIM_34710"/>
<name>A0A0F7FWC5_9ACTN</name>
<sequence length="77" mass="8462">MSPWRWCANGWQARGAHTPVVPGGTWLPGRTDAARRMVTGGFTAHRSHTSRRAVPSRPSLRVHTIDDDDGKGLTTSR</sequence>
<dbReference type="Proteomes" id="UP000034034">
    <property type="component" value="Chromosome"/>
</dbReference>
<keyword evidence="3" id="KW-1185">Reference proteome</keyword>
<dbReference type="KEGG" id="sxi:SXIM_34710"/>
<evidence type="ECO:0000313" key="2">
    <source>
        <dbReference type="EMBL" id="AKG44855.1"/>
    </source>
</evidence>
<dbReference type="EMBL" id="CP009922">
    <property type="protein sequence ID" value="AKG44855.1"/>
    <property type="molecule type" value="Genomic_DNA"/>
</dbReference>
<dbReference type="PATRIC" id="fig|408015.6.peg.3518"/>